<dbReference type="InterPro" id="IPR055558">
    <property type="entry name" value="DUF7134"/>
</dbReference>
<keyword evidence="7" id="KW-0067">ATP-binding</keyword>
<feature type="domain" description="DUF7134" evidence="10">
    <location>
        <begin position="9"/>
        <end position="160"/>
    </location>
</feature>
<comment type="catalytic activity">
    <reaction evidence="1">
        <text>ATP + protein L-histidine = ADP + protein N-phospho-L-histidine.</text>
        <dbReference type="EC" id="2.7.13.3"/>
    </reaction>
</comment>
<dbReference type="EC" id="2.7.13.3" evidence="2"/>
<evidence type="ECO:0000256" key="3">
    <source>
        <dbReference type="ARBA" id="ARBA00022553"/>
    </source>
</evidence>
<sequence>MHHLRASLKEALRARPYIFDTAVAVCVYAVILTASSARPRPRPELTPGLAVAALVVCGALAFRRRWPLGVLAVTVTGTVVYDAATSSQSPLIVVAMVATLSTATLVPRRTAWTAGTAGALALAASRVFTSGEAWLHPEVVGLIAWMGMATAAGDALRSRRAYVAAVEERARRAEQTREEEAERRVMEERLRIARELHDVLAHHIALINVQSQVAAHVLDDEPDQAREALGHIRLAGRAALEELRTTVGLLRRPGSPDEPPGELVTEPAPGLDRLADLIGSFTAAGLAVDFRTEGDPRPLPAPVELAAFRVTQEALTNVSKHAPRARATVRIVYRPRDLVVDVADDGGPLKAPAGAGHAGHGLVGMRERALSVGGTFTTGPSVTGGFRVLAVLPAALGVSSP</sequence>
<evidence type="ECO:0000256" key="8">
    <source>
        <dbReference type="ARBA" id="ARBA00023012"/>
    </source>
</evidence>
<dbReference type="InterPro" id="IPR050482">
    <property type="entry name" value="Sensor_HK_TwoCompSys"/>
</dbReference>
<dbReference type="PANTHER" id="PTHR24421:SF10">
    <property type="entry name" value="NITRATE_NITRITE SENSOR PROTEIN NARQ"/>
    <property type="match status" value="1"/>
</dbReference>
<dbReference type="CDD" id="cd16917">
    <property type="entry name" value="HATPase_UhpB-NarQ-NarX-like"/>
    <property type="match status" value="1"/>
</dbReference>
<comment type="caution">
    <text evidence="11">The sequence shown here is derived from an EMBL/GenBank/DDBJ whole genome shotgun (WGS) entry which is preliminary data.</text>
</comment>
<evidence type="ECO:0000256" key="2">
    <source>
        <dbReference type="ARBA" id="ARBA00012438"/>
    </source>
</evidence>
<feature type="domain" description="Signal transduction histidine kinase subgroup 3 dimerisation and phosphoacceptor" evidence="9">
    <location>
        <begin position="188"/>
        <end position="253"/>
    </location>
</feature>
<dbReference type="Gene3D" id="3.30.565.10">
    <property type="entry name" value="Histidine kinase-like ATPase, C-terminal domain"/>
    <property type="match status" value="1"/>
</dbReference>
<keyword evidence="8" id="KW-0902">Two-component regulatory system</keyword>
<name>A0A8J3XD51_9ACTN</name>
<dbReference type="RefSeq" id="WP_204072606.1">
    <property type="nucleotide sequence ID" value="NZ_BAABHI010000018.1"/>
</dbReference>
<keyword evidence="4" id="KW-0808">Transferase</keyword>
<gene>
    <name evidence="11" type="ORF">Pph01_18950</name>
</gene>
<dbReference type="Pfam" id="PF07730">
    <property type="entry name" value="HisKA_3"/>
    <property type="match status" value="1"/>
</dbReference>
<dbReference type="Proteomes" id="UP000622547">
    <property type="component" value="Unassembled WGS sequence"/>
</dbReference>
<evidence type="ECO:0000256" key="1">
    <source>
        <dbReference type="ARBA" id="ARBA00000085"/>
    </source>
</evidence>
<keyword evidence="12" id="KW-1185">Reference proteome</keyword>
<reference evidence="11 12" key="1">
    <citation type="submission" date="2021-01" db="EMBL/GenBank/DDBJ databases">
        <title>Whole genome shotgun sequence of Planotetraspora phitsanulokensis NBRC 104273.</title>
        <authorList>
            <person name="Komaki H."/>
            <person name="Tamura T."/>
        </authorList>
    </citation>
    <scope>NUCLEOTIDE SEQUENCE [LARGE SCALE GENOMIC DNA]</scope>
    <source>
        <strain evidence="11 12">NBRC 104273</strain>
    </source>
</reference>
<evidence type="ECO:0000313" key="12">
    <source>
        <dbReference type="Proteomes" id="UP000622547"/>
    </source>
</evidence>
<dbReference type="GO" id="GO:0046983">
    <property type="term" value="F:protein dimerization activity"/>
    <property type="evidence" value="ECO:0007669"/>
    <property type="project" value="InterPro"/>
</dbReference>
<evidence type="ECO:0000256" key="6">
    <source>
        <dbReference type="ARBA" id="ARBA00022777"/>
    </source>
</evidence>
<dbReference type="GO" id="GO:0005524">
    <property type="term" value="F:ATP binding"/>
    <property type="evidence" value="ECO:0007669"/>
    <property type="project" value="UniProtKB-KW"/>
</dbReference>
<dbReference type="AlphaFoldDB" id="A0A8J3XD51"/>
<dbReference type="GO" id="GO:0000155">
    <property type="term" value="F:phosphorelay sensor kinase activity"/>
    <property type="evidence" value="ECO:0007669"/>
    <property type="project" value="InterPro"/>
</dbReference>
<dbReference type="PANTHER" id="PTHR24421">
    <property type="entry name" value="NITRATE/NITRITE SENSOR PROTEIN NARX-RELATED"/>
    <property type="match status" value="1"/>
</dbReference>
<dbReference type="InterPro" id="IPR011712">
    <property type="entry name" value="Sig_transdc_His_kin_sub3_dim/P"/>
</dbReference>
<dbReference type="EMBL" id="BOOP01000007">
    <property type="protein sequence ID" value="GII36892.1"/>
    <property type="molecule type" value="Genomic_DNA"/>
</dbReference>
<dbReference type="SUPFAM" id="SSF55874">
    <property type="entry name" value="ATPase domain of HSP90 chaperone/DNA topoisomerase II/histidine kinase"/>
    <property type="match status" value="1"/>
</dbReference>
<evidence type="ECO:0000259" key="10">
    <source>
        <dbReference type="Pfam" id="PF23539"/>
    </source>
</evidence>
<proteinExistence type="predicted"/>
<dbReference type="Gene3D" id="1.20.5.1930">
    <property type="match status" value="1"/>
</dbReference>
<evidence type="ECO:0000256" key="4">
    <source>
        <dbReference type="ARBA" id="ARBA00022679"/>
    </source>
</evidence>
<dbReference type="Pfam" id="PF23539">
    <property type="entry name" value="DUF7134"/>
    <property type="match status" value="1"/>
</dbReference>
<dbReference type="InterPro" id="IPR036890">
    <property type="entry name" value="HATPase_C_sf"/>
</dbReference>
<evidence type="ECO:0000256" key="5">
    <source>
        <dbReference type="ARBA" id="ARBA00022741"/>
    </source>
</evidence>
<evidence type="ECO:0000256" key="7">
    <source>
        <dbReference type="ARBA" id="ARBA00022840"/>
    </source>
</evidence>
<keyword evidence="5" id="KW-0547">Nucleotide-binding</keyword>
<keyword evidence="6 11" id="KW-0418">Kinase</keyword>
<organism evidence="11 12">
    <name type="scientific">Planotetraspora phitsanulokensis</name>
    <dbReference type="NCBI Taxonomy" id="575192"/>
    <lineage>
        <taxon>Bacteria</taxon>
        <taxon>Bacillati</taxon>
        <taxon>Actinomycetota</taxon>
        <taxon>Actinomycetes</taxon>
        <taxon>Streptosporangiales</taxon>
        <taxon>Streptosporangiaceae</taxon>
        <taxon>Planotetraspora</taxon>
    </lineage>
</organism>
<evidence type="ECO:0000313" key="11">
    <source>
        <dbReference type="EMBL" id="GII36892.1"/>
    </source>
</evidence>
<protein>
    <recommendedName>
        <fullName evidence="2">histidine kinase</fullName>
        <ecNumber evidence="2">2.7.13.3</ecNumber>
    </recommendedName>
</protein>
<keyword evidence="3" id="KW-0597">Phosphoprotein</keyword>
<dbReference type="GO" id="GO:0016020">
    <property type="term" value="C:membrane"/>
    <property type="evidence" value="ECO:0007669"/>
    <property type="project" value="InterPro"/>
</dbReference>
<accession>A0A8J3XD51</accession>
<evidence type="ECO:0000259" key="9">
    <source>
        <dbReference type="Pfam" id="PF07730"/>
    </source>
</evidence>